<dbReference type="InterPro" id="IPR038696">
    <property type="entry name" value="IalB_sf"/>
</dbReference>
<name>A0A512JNC8_9HYPH</name>
<accession>A0A512JNC8</accession>
<keyword evidence="3" id="KW-1185">Reference proteome</keyword>
<feature type="compositionally biased region" description="Pro residues" evidence="1">
    <location>
        <begin position="93"/>
        <end position="102"/>
    </location>
</feature>
<reference evidence="2 3" key="1">
    <citation type="submission" date="2019-07" db="EMBL/GenBank/DDBJ databases">
        <title>Whole genome shotgun sequence of Methylobacterium gnaphalii NBRC 107716.</title>
        <authorList>
            <person name="Hosoyama A."/>
            <person name="Uohara A."/>
            <person name="Ohji S."/>
            <person name="Ichikawa N."/>
        </authorList>
    </citation>
    <scope>NUCLEOTIDE SEQUENCE [LARGE SCALE GENOMIC DNA]</scope>
    <source>
        <strain evidence="2 3">NBRC 107716</strain>
    </source>
</reference>
<evidence type="ECO:0000313" key="3">
    <source>
        <dbReference type="Proteomes" id="UP000321750"/>
    </source>
</evidence>
<dbReference type="Gene3D" id="2.60.40.1880">
    <property type="entry name" value="Invasion associated locus B (IalB) protein"/>
    <property type="match status" value="1"/>
</dbReference>
<evidence type="ECO:0000256" key="1">
    <source>
        <dbReference type="SAM" id="MobiDB-lite"/>
    </source>
</evidence>
<evidence type="ECO:0000313" key="2">
    <source>
        <dbReference type="EMBL" id="GEP11461.1"/>
    </source>
</evidence>
<proteinExistence type="predicted"/>
<evidence type="ECO:0008006" key="4">
    <source>
        <dbReference type="Google" id="ProtNLM"/>
    </source>
</evidence>
<protein>
    <recommendedName>
        <fullName evidence="4">Invasion-associated locus B family protein</fullName>
    </recommendedName>
</protein>
<sequence>MPAKVRLFVTGPTRRRMAGSHQSRWSPDSNVRHHSRTTKRRFESVEGVMKPMFLANRPARPLRMAALIALAGLGAGLASPSFAQGNKKAAPAAPAPAAPAPAAPGAQPAQGAAQQAGPQIIAVKSEPSQDKWTKVCGNDKNSGTDVCYTTRDFVSDNGQPVLATAVYDMKNAAQKQEVKVVRFLLPLGLMLAPGIRFNVDGKELTAGKFAVCFPNGCFAEAGGVSAEFMNALKKGTTLNVAVQNQTQKEVIFAVPLAGFGAAFDGPAMDPKVLEEQQKKLQAELEKKSDDMRKKLESQGGAAANAAPKP</sequence>
<gene>
    <name evidence="2" type="ORF">MGN01_33060</name>
</gene>
<feature type="region of interest" description="Disordered" evidence="1">
    <location>
        <begin position="1"/>
        <end position="42"/>
    </location>
</feature>
<feature type="compositionally biased region" description="Basic and acidic residues" evidence="1">
    <location>
        <begin position="282"/>
        <end position="296"/>
    </location>
</feature>
<dbReference type="Pfam" id="PF06776">
    <property type="entry name" value="IalB"/>
    <property type="match status" value="1"/>
</dbReference>
<dbReference type="AlphaFoldDB" id="A0A512JNC8"/>
<feature type="region of interest" description="Disordered" evidence="1">
    <location>
        <begin position="282"/>
        <end position="309"/>
    </location>
</feature>
<dbReference type="Proteomes" id="UP000321750">
    <property type="component" value="Unassembled WGS sequence"/>
</dbReference>
<comment type="caution">
    <text evidence="2">The sequence shown here is derived from an EMBL/GenBank/DDBJ whole genome shotgun (WGS) entry which is preliminary data.</text>
</comment>
<organism evidence="2 3">
    <name type="scientific">Methylobacterium gnaphalii</name>
    <dbReference type="NCBI Taxonomy" id="1010610"/>
    <lineage>
        <taxon>Bacteria</taxon>
        <taxon>Pseudomonadati</taxon>
        <taxon>Pseudomonadota</taxon>
        <taxon>Alphaproteobacteria</taxon>
        <taxon>Hyphomicrobiales</taxon>
        <taxon>Methylobacteriaceae</taxon>
        <taxon>Methylobacterium</taxon>
    </lineage>
</organism>
<feature type="region of interest" description="Disordered" evidence="1">
    <location>
        <begin position="83"/>
        <end position="117"/>
    </location>
</feature>
<dbReference type="InterPro" id="IPR010642">
    <property type="entry name" value="Invasion_prot_B"/>
</dbReference>
<feature type="compositionally biased region" description="Polar residues" evidence="1">
    <location>
        <begin position="20"/>
        <end position="29"/>
    </location>
</feature>
<dbReference type="EMBL" id="BJZV01000019">
    <property type="protein sequence ID" value="GEP11461.1"/>
    <property type="molecule type" value="Genomic_DNA"/>
</dbReference>
<feature type="compositionally biased region" description="Low complexity" evidence="1">
    <location>
        <begin position="103"/>
        <end position="117"/>
    </location>
</feature>